<dbReference type="GO" id="GO:0016787">
    <property type="term" value="F:hydrolase activity"/>
    <property type="evidence" value="ECO:0007669"/>
    <property type="project" value="UniProtKB-KW"/>
</dbReference>
<reference evidence="2 3" key="1">
    <citation type="submission" date="2016-01" db="EMBL/GenBank/DDBJ databases">
        <title>Complete genome and mega plasmid sequence of Sphingomonas panacis DCY99 elicits systemic resistance in rice to Xanthomonas oryzae.</title>
        <authorList>
            <person name="Kim Y.J."/>
            <person name="Yang D.C."/>
            <person name="Sing P."/>
        </authorList>
    </citation>
    <scope>NUCLEOTIDE SEQUENCE [LARGE SCALE GENOMIC DNA]</scope>
    <source>
        <strain evidence="2 3">DCY99</strain>
    </source>
</reference>
<evidence type="ECO:0000313" key="3">
    <source>
        <dbReference type="Proteomes" id="UP000094256"/>
    </source>
</evidence>
<dbReference type="CDD" id="cd00077">
    <property type="entry name" value="HDc"/>
    <property type="match status" value="1"/>
</dbReference>
<dbReference type="RefSeq" id="WP_069204546.1">
    <property type="nucleotide sequence ID" value="NZ_CP014168.1"/>
</dbReference>
<dbReference type="SUPFAM" id="SSF109604">
    <property type="entry name" value="HD-domain/PDEase-like"/>
    <property type="match status" value="1"/>
</dbReference>
<evidence type="ECO:0000313" key="2">
    <source>
        <dbReference type="EMBL" id="AOH83979.1"/>
    </source>
</evidence>
<dbReference type="KEGG" id="span:AWL63_08365"/>
<name>A0A1B3Z9A3_9SPHN</name>
<sequence>MTTQVIDEIYALFAAAGDEHYGENATQIQHALQVAELVRQAGGDSPLIAAGLLHDVGQLIGDAGHAAERHGIDMRHEMLGNTLLKAHFPPAVTEPVRLHVDAKRYLCAIEPGYQTSLSAASWLSLTLQGGAMTAKERATFEAEPYFAEAVLLRRCDDGGKRKDWVVPTLDSYRPLLERLVGSGYDTRAAR</sequence>
<dbReference type="STRING" id="1560345.AWL63_08365"/>
<dbReference type="Proteomes" id="UP000094256">
    <property type="component" value="Chromosome"/>
</dbReference>
<dbReference type="PANTHER" id="PTHR40202:SF1">
    <property type="entry name" value="HD DOMAIN-CONTAINING PROTEIN"/>
    <property type="match status" value="1"/>
</dbReference>
<organism evidence="2 3">
    <name type="scientific">Sphingomonas panacis</name>
    <dbReference type="NCBI Taxonomy" id="1560345"/>
    <lineage>
        <taxon>Bacteria</taxon>
        <taxon>Pseudomonadati</taxon>
        <taxon>Pseudomonadota</taxon>
        <taxon>Alphaproteobacteria</taxon>
        <taxon>Sphingomonadales</taxon>
        <taxon>Sphingomonadaceae</taxon>
        <taxon>Sphingomonas</taxon>
    </lineage>
</organism>
<evidence type="ECO:0000259" key="1">
    <source>
        <dbReference type="Pfam" id="PF01966"/>
    </source>
</evidence>
<feature type="domain" description="HD" evidence="1">
    <location>
        <begin position="28"/>
        <end position="101"/>
    </location>
</feature>
<dbReference type="AlphaFoldDB" id="A0A1B3Z9A3"/>
<keyword evidence="3" id="KW-1185">Reference proteome</keyword>
<dbReference type="InterPro" id="IPR052567">
    <property type="entry name" value="OP_Dioxygenase"/>
</dbReference>
<dbReference type="PANTHER" id="PTHR40202">
    <property type="match status" value="1"/>
</dbReference>
<proteinExistence type="predicted"/>
<dbReference type="OrthoDB" id="823268at2"/>
<dbReference type="Gene3D" id="1.10.3210.10">
    <property type="entry name" value="Hypothetical protein af1432"/>
    <property type="match status" value="1"/>
</dbReference>
<keyword evidence="2" id="KW-0378">Hydrolase</keyword>
<accession>A0A1B3Z9A3</accession>
<dbReference type="InterPro" id="IPR003607">
    <property type="entry name" value="HD/PDEase_dom"/>
</dbReference>
<dbReference type="Pfam" id="PF01966">
    <property type="entry name" value="HD"/>
    <property type="match status" value="1"/>
</dbReference>
<dbReference type="EMBL" id="CP014168">
    <property type="protein sequence ID" value="AOH83979.1"/>
    <property type="molecule type" value="Genomic_DNA"/>
</dbReference>
<dbReference type="InterPro" id="IPR006674">
    <property type="entry name" value="HD_domain"/>
</dbReference>
<gene>
    <name evidence="2" type="ORF">AWL63_08365</name>
</gene>
<protein>
    <submittedName>
        <fullName evidence="2">Phosphohydrolase</fullName>
    </submittedName>
</protein>